<evidence type="ECO:0008006" key="4">
    <source>
        <dbReference type="Google" id="ProtNLM"/>
    </source>
</evidence>
<evidence type="ECO:0000256" key="1">
    <source>
        <dbReference type="SAM" id="MobiDB-lite"/>
    </source>
</evidence>
<evidence type="ECO:0000313" key="3">
    <source>
        <dbReference type="Proteomes" id="UP000750711"/>
    </source>
</evidence>
<dbReference type="GO" id="GO:0004842">
    <property type="term" value="F:ubiquitin-protein transferase activity"/>
    <property type="evidence" value="ECO:0007669"/>
    <property type="project" value="TreeGrafter"/>
</dbReference>
<name>A0A9P8RTZ9_9PEZI</name>
<gene>
    <name evidence="2" type="ORF">GP486_000494</name>
</gene>
<dbReference type="GO" id="GO:0033768">
    <property type="term" value="C:SUMO-targeted ubiquitin ligase complex"/>
    <property type="evidence" value="ECO:0007669"/>
    <property type="project" value="TreeGrafter"/>
</dbReference>
<accession>A0A9P8RTZ9</accession>
<dbReference type="InterPro" id="IPR038886">
    <property type="entry name" value="E3_SLX5/Rfp1"/>
</dbReference>
<comment type="caution">
    <text evidence="2">The sequence shown here is derived from an EMBL/GenBank/DDBJ whole genome shotgun (WGS) entry which is preliminary data.</text>
</comment>
<feature type="compositionally biased region" description="Low complexity" evidence="1">
    <location>
        <begin position="20"/>
        <end position="31"/>
    </location>
</feature>
<keyword evidence="3" id="KW-1185">Reference proteome</keyword>
<dbReference type="EMBL" id="JAGHQM010000034">
    <property type="protein sequence ID" value="KAH0566103.1"/>
    <property type="molecule type" value="Genomic_DNA"/>
</dbReference>
<reference evidence="2" key="1">
    <citation type="submission" date="2021-03" db="EMBL/GenBank/DDBJ databases">
        <title>Comparative genomics and phylogenomic investigation of the class Geoglossomycetes provide insights into ecological specialization and systematics.</title>
        <authorList>
            <person name="Melie T."/>
            <person name="Pirro S."/>
            <person name="Miller A.N."/>
            <person name="Quandt A."/>
        </authorList>
    </citation>
    <scope>NUCLEOTIDE SEQUENCE</scope>
    <source>
        <strain evidence="2">CAQ_001_2017</strain>
    </source>
</reference>
<sequence>MASGQHSGQSHWNSSTREYSSNPSTISASSSERTQNHSTTFQHLVLPGDGMESRTLPAPQPSEFTRPTRLVSQTVIDLTGEDPPPPPHATSSGHSSSRVSRPPWFPRDIIDVDALPDAPDHRFAATRQPSPDVELTFARTRVPARIDLRRVIGGNMAQPVEPNQFYSSAPSGVSHGGTGVNDRGPVTATSQLNFDERLNWLSQRIGEFAEMRGYPRRTRRNGDSGFVPAAVDFPVPEPNYRNTAFELISDGSPDDAAVAPSKHNYLTPKSTREGFTRSPKEGDVIICPNCDDELTAGENEVKRSVWVAKCGHVYCGECTKSRKAASRKKALKSKNPPFAICRVEGCHQRVSAPTAMFQLYL</sequence>
<dbReference type="PANTHER" id="PTHR28042">
    <property type="entry name" value="E3 UBIQUITIN-PROTEIN LIGASE COMPLEX SLX5-SLX8 SUBUNIT SLX5"/>
    <property type="match status" value="1"/>
</dbReference>
<protein>
    <recommendedName>
        <fullName evidence="4">RING-type domain-containing protein</fullName>
    </recommendedName>
</protein>
<proteinExistence type="predicted"/>
<evidence type="ECO:0000313" key="2">
    <source>
        <dbReference type="EMBL" id="KAH0566103.1"/>
    </source>
</evidence>
<dbReference type="PANTHER" id="PTHR28042:SF1">
    <property type="entry name" value="E3 UBIQUITIN-PROTEIN LIGASE COMPLEX SLX5-SLX8 SUBUNIT SLX5"/>
    <property type="match status" value="1"/>
</dbReference>
<dbReference type="AlphaFoldDB" id="A0A9P8RTZ9"/>
<feature type="compositionally biased region" description="Low complexity" evidence="1">
    <location>
        <begin position="89"/>
        <end position="102"/>
    </location>
</feature>
<dbReference type="Proteomes" id="UP000750711">
    <property type="component" value="Unassembled WGS sequence"/>
</dbReference>
<feature type="compositionally biased region" description="Polar residues" evidence="1">
    <location>
        <begin position="62"/>
        <end position="76"/>
    </location>
</feature>
<feature type="region of interest" description="Disordered" evidence="1">
    <location>
        <begin position="1"/>
        <end position="105"/>
    </location>
</feature>
<organism evidence="2 3">
    <name type="scientific">Trichoglossum hirsutum</name>
    <dbReference type="NCBI Taxonomy" id="265104"/>
    <lineage>
        <taxon>Eukaryota</taxon>
        <taxon>Fungi</taxon>
        <taxon>Dikarya</taxon>
        <taxon>Ascomycota</taxon>
        <taxon>Pezizomycotina</taxon>
        <taxon>Geoglossomycetes</taxon>
        <taxon>Geoglossales</taxon>
        <taxon>Geoglossaceae</taxon>
        <taxon>Trichoglossum</taxon>
    </lineage>
</organism>
<feature type="compositionally biased region" description="Polar residues" evidence="1">
    <location>
        <begin position="32"/>
        <end position="42"/>
    </location>
</feature>
<feature type="compositionally biased region" description="Polar residues" evidence="1">
    <location>
        <begin position="1"/>
        <end position="19"/>
    </location>
</feature>